<dbReference type="EMBL" id="QWEY01000014">
    <property type="protein sequence ID" value="RGP35577.1"/>
    <property type="molecule type" value="Genomic_DNA"/>
</dbReference>
<dbReference type="InterPro" id="IPR002220">
    <property type="entry name" value="DapA-like"/>
</dbReference>
<gene>
    <name evidence="2" type="ORF">D1012_19430</name>
</gene>
<dbReference type="InterPro" id="IPR013785">
    <property type="entry name" value="Aldolase_TIM"/>
</dbReference>
<dbReference type="Gene3D" id="3.20.20.70">
    <property type="entry name" value="Aldolase class I"/>
    <property type="match status" value="1"/>
</dbReference>
<proteinExistence type="predicted"/>
<dbReference type="OrthoDB" id="9770698at2"/>
<dbReference type="RefSeq" id="WP_118155784.1">
    <property type="nucleotide sequence ID" value="NZ_QWEY01000014.1"/>
</dbReference>
<comment type="caution">
    <text evidence="2">The sequence shown here is derived from an EMBL/GenBank/DDBJ whole genome shotgun (WGS) entry which is preliminary data.</text>
</comment>
<evidence type="ECO:0000313" key="3">
    <source>
        <dbReference type="Proteomes" id="UP000284547"/>
    </source>
</evidence>
<dbReference type="Pfam" id="PF00701">
    <property type="entry name" value="DHDPS"/>
    <property type="match status" value="1"/>
</dbReference>
<evidence type="ECO:0000313" key="2">
    <source>
        <dbReference type="EMBL" id="RGP35577.1"/>
    </source>
</evidence>
<name>A0A411YXG2_9RHOB</name>
<reference evidence="2 3" key="1">
    <citation type="submission" date="2018-08" db="EMBL/GenBank/DDBJ databases">
        <title>Flavobacterium tibetense sp. nov., isolated from a wetland YonghuCo on Tibetan Plateau.</title>
        <authorList>
            <person name="Phurbu D."/>
            <person name="Lu H."/>
            <person name="Xing P."/>
        </authorList>
    </citation>
    <scope>NUCLEOTIDE SEQUENCE [LARGE SCALE GENOMIC DNA]</scope>
    <source>
        <strain evidence="2 3">DJC</strain>
    </source>
</reference>
<dbReference type="PANTHER" id="PTHR12128:SF51">
    <property type="entry name" value="BLL4205 PROTEIN"/>
    <property type="match status" value="1"/>
</dbReference>
<sequence length="354" mass="38431">MTLRIQDLPADVLASLRAGTVIPAHPLALTEDRQFNRKRQRALTRYYVDAGVGGLAVGVHTTQFAIRDTGLYRPVLTAAMEDARAWTDRPLVMVAGVAGLTQQAVAEATIARDIGYHAALVSMGALKGMSSAQMIAHCRAVAEVMPIIGFYMQTAVGGIVLDAAFWEEFARIENAVAIKVAPFHRYRSLDVMHGIVAAGAEDRITLYTGNDDHIVADLTLPFAIRHQGREVTLRFRGGLLGHWSVWTKAAVDLLDRIHAAIADGGPVPQDLLALDARVTDCNAAFFDVANNFHGCIAGCHEILRRQGLLQGIWCLDPAEGLSPGQAEELTRVSQDHADLADDAFVRANLERWLA</sequence>
<accession>A0A411YXG2</accession>
<dbReference type="PANTHER" id="PTHR12128">
    <property type="entry name" value="DIHYDRODIPICOLINATE SYNTHASE"/>
    <property type="match status" value="1"/>
</dbReference>
<organism evidence="2 3">
    <name type="scientific">Pseudotabrizicola alkalilacus</name>
    <dbReference type="NCBI Taxonomy" id="2305252"/>
    <lineage>
        <taxon>Bacteria</taxon>
        <taxon>Pseudomonadati</taxon>
        <taxon>Pseudomonadota</taxon>
        <taxon>Alphaproteobacteria</taxon>
        <taxon>Rhodobacterales</taxon>
        <taxon>Paracoccaceae</taxon>
        <taxon>Pseudotabrizicola</taxon>
    </lineage>
</organism>
<dbReference type="SMART" id="SM01130">
    <property type="entry name" value="DHDPS"/>
    <property type="match status" value="1"/>
</dbReference>
<keyword evidence="3" id="KW-1185">Reference proteome</keyword>
<evidence type="ECO:0000256" key="1">
    <source>
        <dbReference type="ARBA" id="ARBA00023239"/>
    </source>
</evidence>
<dbReference type="GO" id="GO:0008840">
    <property type="term" value="F:4-hydroxy-tetrahydrodipicolinate synthase activity"/>
    <property type="evidence" value="ECO:0007669"/>
    <property type="project" value="TreeGrafter"/>
</dbReference>
<keyword evidence="1" id="KW-0456">Lyase</keyword>
<protein>
    <submittedName>
        <fullName evidence="2">Dihydrodipicolinate synthase family protein</fullName>
    </submittedName>
</protein>
<dbReference type="AlphaFoldDB" id="A0A411YXG2"/>
<dbReference type="Proteomes" id="UP000284547">
    <property type="component" value="Unassembled WGS sequence"/>
</dbReference>
<dbReference type="SUPFAM" id="SSF51569">
    <property type="entry name" value="Aldolase"/>
    <property type="match status" value="1"/>
</dbReference>